<organism evidence="2 3">
    <name type="scientific">Wickerhamiella sorbophila</name>
    <dbReference type="NCBI Taxonomy" id="45607"/>
    <lineage>
        <taxon>Eukaryota</taxon>
        <taxon>Fungi</taxon>
        <taxon>Dikarya</taxon>
        <taxon>Ascomycota</taxon>
        <taxon>Saccharomycotina</taxon>
        <taxon>Dipodascomycetes</taxon>
        <taxon>Dipodascales</taxon>
        <taxon>Trichomonascaceae</taxon>
        <taxon>Wickerhamiella</taxon>
    </lineage>
</organism>
<dbReference type="SUPFAM" id="SSF55729">
    <property type="entry name" value="Acyl-CoA N-acyltransferases (Nat)"/>
    <property type="match status" value="1"/>
</dbReference>
<protein>
    <recommendedName>
        <fullName evidence="1">N-acetyltransferase domain-containing protein</fullName>
    </recommendedName>
</protein>
<dbReference type="EMBL" id="NDIQ01000021">
    <property type="protein sequence ID" value="PRT55333.1"/>
    <property type="molecule type" value="Genomic_DNA"/>
</dbReference>
<dbReference type="PROSITE" id="PS51186">
    <property type="entry name" value="GNAT"/>
    <property type="match status" value="1"/>
</dbReference>
<evidence type="ECO:0000259" key="1">
    <source>
        <dbReference type="PROSITE" id="PS51186"/>
    </source>
</evidence>
<dbReference type="InterPro" id="IPR016181">
    <property type="entry name" value="Acyl_CoA_acyltransferase"/>
</dbReference>
<keyword evidence="3" id="KW-1185">Reference proteome</keyword>
<dbReference type="GeneID" id="36516701"/>
<dbReference type="AlphaFoldDB" id="A0A2T0FK10"/>
<dbReference type="CDD" id="cd04301">
    <property type="entry name" value="NAT_SF"/>
    <property type="match status" value="1"/>
</dbReference>
<dbReference type="InterPro" id="IPR000182">
    <property type="entry name" value="GNAT_dom"/>
</dbReference>
<feature type="domain" description="N-acetyltransferase" evidence="1">
    <location>
        <begin position="126"/>
        <end position="219"/>
    </location>
</feature>
<dbReference type="RefSeq" id="XP_024665278.1">
    <property type="nucleotide sequence ID" value="XM_024809510.1"/>
</dbReference>
<reference evidence="2 3" key="1">
    <citation type="submission" date="2017-04" db="EMBL/GenBank/DDBJ databases">
        <title>Genome sequencing of [Candida] sorbophila.</title>
        <authorList>
            <person name="Ahn J.O."/>
        </authorList>
    </citation>
    <scope>NUCLEOTIDE SEQUENCE [LARGE SCALE GENOMIC DNA]</scope>
    <source>
        <strain evidence="2 3">DS02</strain>
    </source>
</reference>
<name>A0A2T0FK10_9ASCO</name>
<dbReference type="Gene3D" id="3.40.630.30">
    <property type="match status" value="1"/>
</dbReference>
<dbReference type="Pfam" id="PF13508">
    <property type="entry name" value="Acetyltransf_7"/>
    <property type="match status" value="1"/>
</dbReference>
<proteinExistence type="predicted"/>
<sequence>MVQIRRLDASNLVAASARSIYQKVLHGKFYFYLLEEKPGRAEAVALWEWPVFYKAPSANRVYTWLVDLWVRVADWWAFLGSANPFYTPGMMREYEILSRTCNAEATPQRLAELEACTPQQLETATYPRDYCYYCKTLAVRKEAQGRGYGRTIMTHSEQDLPEDRPQFGSAYGPTKIGLFSSPIAHEFYKRLGYTVVGAFESKLENGGILPHRYFQKTLIVARAGAPAPAA</sequence>
<evidence type="ECO:0000313" key="2">
    <source>
        <dbReference type="EMBL" id="PRT55333.1"/>
    </source>
</evidence>
<comment type="caution">
    <text evidence="2">The sequence shown here is derived from an EMBL/GenBank/DDBJ whole genome shotgun (WGS) entry which is preliminary data.</text>
</comment>
<accession>A0A2T0FK10</accession>
<dbReference type="Proteomes" id="UP000238350">
    <property type="component" value="Unassembled WGS sequence"/>
</dbReference>
<gene>
    <name evidence="2" type="ORF">B9G98_02953</name>
</gene>
<dbReference type="GO" id="GO:0016747">
    <property type="term" value="F:acyltransferase activity, transferring groups other than amino-acyl groups"/>
    <property type="evidence" value="ECO:0007669"/>
    <property type="project" value="InterPro"/>
</dbReference>
<evidence type="ECO:0000313" key="3">
    <source>
        <dbReference type="Proteomes" id="UP000238350"/>
    </source>
</evidence>